<dbReference type="WBParaSite" id="PSU_v2.g15487.t1">
    <property type="protein sequence ID" value="PSU_v2.g15487.t1"/>
    <property type="gene ID" value="PSU_v2.g15487"/>
</dbReference>
<reference evidence="2" key="1">
    <citation type="submission" date="2022-11" db="UniProtKB">
        <authorList>
            <consortium name="WormBaseParasite"/>
        </authorList>
    </citation>
    <scope>IDENTIFICATION</scope>
</reference>
<organism evidence="1 2">
    <name type="scientific">Panagrolaimus superbus</name>
    <dbReference type="NCBI Taxonomy" id="310955"/>
    <lineage>
        <taxon>Eukaryota</taxon>
        <taxon>Metazoa</taxon>
        <taxon>Ecdysozoa</taxon>
        <taxon>Nematoda</taxon>
        <taxon>Chromadorea</taxon>
        <taxon>Rhabditida</taxon>
        <taxon>Tylenchina</taxon>
        <taxon>Panagrolaimomorpha</taxon>
        <taxon>Panagrolaimoidea</taxon>
        <taxon>Panagrolaimidae</taxon>
        <taxon>Panagrolaimus</taxon>
    </lineage>
</organism>
<evidence type="ECO:0000313" key="2">
    <source>
        <dbReference type="WBParaSite" id="PSU_v2.g15487.t1"/>
    </source>
</evidence>
<name>A0A914Y9P7_9BILA</name>
<keyword evidence="1" id="KW-1185">Reference proteome</keyword>
<dbReference type="AlphaFoldDB" id="A0A914Y9P7"/>
<sequence length="96" mass="11417">MKRRATEQIVKENVDDTVREARRKAGYIAMIKDVEDINRFKCPYCKPEKEKDPDSDDDIFDFSVDKDNDEDLKPLRTCVQCRQEYLVKKNLMKKVN</sequence>
<accession>A0A914Y9P7</accession>
<proteinExistence type="predicted"/>
<dbReference type="Proteomes" id="UP000887577">
    <property type="component" value="Unplaced"/>
</dbReference>
<evidence type="ECO:0000313" key="1">
    <source>
        <dbReference type="Proteomes" id="UP000887577"/>
    </source>
</evidence>
<protein>
    <submittedName>
        <fullName evidence="2">Uncharacterized protein</fullName>
    </submittedName>
</protein>